<evidence type="ECO:0000256" key="1">
    <source>
        <dbReference type="SAM" id="MobiDB-lite"/>
    </source>
</evidence>
<evidence type="ECO:0000313" key="2">
    <source>
        <dbReference type="EMBL" id="HJC85741.1"/>
    </source>
</evidence>
<dbReference type="Proteomes" id="UP000823858">
    <property type="component" value="Unassembled WGS sequence"/>
</dbReference>
<evidence type="ECO:0000313" key="3">
    <source>
        <dbReference type="Proteomes" id="UP000823858"/>
    </source>
</evidence>
<name>A0A9D2QDT6_9CORY</name>
<feature type="region of interest" description="Disordered" evidence="1">
    <location>
        <begin position="1"/>
        <end position="26"/>
    </location>
</feature>
<sequence>MRSWTGRTSTASTTNRSNATGRTHRVSRGAGLGLALALVAGGGLTACGSDDDGDGAAGGGTGSGGGSGSGGAPAPSDLMLTDSASPAGYSWNDVAEVLGDDEQFDELREIADATVTDPAECATLSPTAVSVLMDLREHSDTTAAVEFLPHDERDPAVVQAMVSTDPEAFAVPDDLSVCESFTQENEADPGTPATTYQVSAEETEVIGAEGVQVITIVGDSQAPGGDEPTSLVVGTVGDIGFRVSASGIEEPRILMDIVDRQVDQIIEVTGDPDDAEESDESDE</sequence>
<comment type="caution">
    <text evidence="2">The sequence shown here is derived from an EMBL/GenBank/DDBJ whole genome shotgun (WGS) entry which is preliminary data.</text>
</comment>
<accession>A0A9D2QDT6</accession>
<feature type="compositionally biased region" description="Low complexity" evidence="1">
    <location>
        <begin position="1"/>
        <end position="21"/>
    </location>
</feature>
<feature type="compositionally biased region" description="Gly residues" evidence="1">
    <location>
        <begin position="55"/>
        <end position="71"/>
    </location>
</feature>
<reference evidence="2" key="2">
    <citation type="submission" date="2021-04" db="EMBL/GenBank/DDBJ databases">
        <authorList>
            <person name="Gilroy R."/>
        </authorList>
    </citation>
    <scope>NUCLEOTIDE SEQUENCE</scope>
    <source>
        <strain evidence="2">ChiHjej13B12-4958</strain>
    </source>
</reference>
<dbReference type="AlphaFoldDB" id="A0A9D2QDT6"/>
<feature type="region of interest" description="Disordered" evidence="1">
    <location>
        <begin position="55"/>
        <end position="84"/>
    </location>
</feature>
<protein>
    <submittedName>
        <fullName evidence="2">Uncharacterized protein</fullName>
    </submittedName>
</protein>
<organism evidence="2 3">
    <name type="scientific">Candidatus Corynebacterium faecigallinarum</name>
    <dbReference type="NCBI Taxonomy" id="2838528"/>
    <lineage>
        <taxon>Bacteria</taxon>
        <taxon>Bacillati</taxon>
        <taxon>Actinomycetota</taxon>
        <taxon>Actinomycetes</taxon>
        <taxon>Mycobacteriales</taxon>
        <taxon>Corynebacteriaceae</taxon>
        <taxon>Corynebacterium</taxon>
    </lineage>
</organism>
<proteinExistence type="predicted"/>
<gene>
    <name evidence="2" type="ORF">H9751_09380</name>
</gene>
<dbReference type="EMBL" id="DWVP01000022">
    <property type="protein sequence ID" value="HJC85741.1"/>
    <property type="molecule type" value="Genomic_DNA"/>
</dbReference>
<reference evidence="2" key="1">
    <citation type="journal article" date="2021" name="PeerJ">
        <title>Extensive microbial diversity within the chicken gut microbiome revealed by metagenomics and culture.</title>
        <authorList>
            <person name="Gilroy R."/>
            <person name="Ravi A."/>
            <person name="Getino M."/>
            <person name="Pursley I."/>
            <person name="Horton D.L."/>
            <person name="Alikhan N.F."/>
            <person name="Baker D."/>
            <person name="Gharbi K."/>
            <person name="Hall N."/>
            <person name="Watson M."/>
            <person name="Adriaenssens E.M."/>
            <person name="Foster-Nyarko E."/>
            <person name="Jarju S."/>
            <person name="Secka A."/>
            <person name="Antonio M."/>
            <person name="Oren A."/>
            <person name="Chaudhuri R.R."/>
            <person name="La Ragione R."/>
            <person name="Hildebrand F."/>
            <person name="Pallen M.J."/>
        </authorList>
    </citation>
    <scope>NUCLEOTIDE SEQUENCE</scope>
    <source>
        <strain evidence="2">ChiHjej13B12-4958</strain>
    </source>
</reference>